<proteinExistence type="predicted"/>
<evidence type="ECO:0000313" key="2">
    <source>
        <dbReference type="Proteomes" id="UP001642464"/>
    </source>
</evidence>
<protein>
    <submittedName>
        <fullName evidence="1">Uncharacterized protein</fullName>
    </submittedName>
</protein>
<accession>A0ABP0KM89</accession>
<reference evidence="1 2" key="1">
    <citation type="submission" date="2024-02" db="EMBL/GenBank/DDBJ databases">
        <authorList>
            <person name="Chen Y."/>
            <person name="Shah S."/>
            <person name="Dougan E. K."/>
            <person name="Thang M."/>
            <person name="Chan C."/>
        </authorList>
    </citation>
    <scope>NUCLEOTIDE SEQUENCE [LARGE SCALE GENOMIC DNA]</scope>
</reference>
<gene>
    <name evidence="1" type="ORF">SCF082_LOCUS18156</name>
</gene>
<name>A0ABP0KM89_9DINO</name>
<organism evidence="1 2">
    <name type="scientific">Durusdinium trenchii</name>
    <dbReference type="NCBI Taxonomy" id="1381693"/>
    <lineage>
        <taxon>Eukaryota</taxon>
        <taxon>Sar</taxon>
        <taxon>Alveolata</taxon>
        <taxon>Dinophyceae</taxon>
        <taxon>Suessiales</taxon>
        <taxon>Symbiodiniaceae</taxon>
        <taxon>Durusdinium</taxon>
    </lineage>
</organism>
<keyword evidence="2" id="KW-1185">Reference proteome</keyword>
<comment type="caution">
    <text evidence="1">The sequence shown here is derived from an EMBL/GenBank/DDBJ whole genome shotgun (WGS) entry which is preliminary data.</text>
</comment>
<sequence>MPPPRQKCHNDQCQFLAAKNQEKMGSFCCKRCHLHFCGGTKKLKHGDLCEQLVAPEGAVTAPLVNPKQPLDPQVVGWAPKRKKEPQKRESWHSWLSEGAQSVNHKPSGIWLSLSTEERATRERATMRARERMLQLDLDRRRSPVPVTDHSSSQTTERPRSRSWSDRRDRSRSRRERWRDSRPRERSRSRTPLDLSKGSKRRPEGSRSEPEPELRPSRVHPWCNTSSSARSHESGRASSAGGHRNYNAVANPALCHVFGLNAGAWQAPPPEPHRTEKFDVFGQEMRGAQGTVSQASQPPWHSKSATSHWPQGKPGAQSTPGAQGKEVRRQVPAKKDSDSEYTYSEVGDCDKASLRESHSPWEYPEQWYDQPRSSGKVDPDRMEETPATEALEPEPKTGGLQRGRGATDKAEATHPKQAAKDLDRGESDDSSYSYSYSPSDAGRAQRCRSFSRESGEVSPLTGARTSAARATRPEERTPVLGAERSGQKERRAVLEARQGELKQTGGSGLGGL</sequence>
<dbReference type="Proteomes" id="UP001642464">
    <property type="component" value="Unassembled WGS sequence"/>
</dbReference>
<evidence type="ECO:0000313" key="1">
    <source>
        <dbReference type="EMBL" id="CAK9027960.1"/>
    </source>
</evidence>
<dbReference type="EMBL" id="CAXAMM010012113">
    <property type="protein sequence ID" value="CAK9027960.1"/>
    <property type="molecule type" value="Genomic_DNA"/>
</dbReference>